<organism evidence="12 13">
    <name type="scientific">Methylomarinovum tepidoasis</name>
    <dbReference type="NCBI Taxonomy" id="2840183"/>
    <lineage>
        <taxon>Bacteria</taxon>
        <taxon>Pseudomonadati</taxon>
        <taxon>Pseudomonadota</taxon>
        <taxon>Gammaproteobacteria</taxon>
        <taxon>Methylococcales</taxon>
        <taxon>Methylothermaceae</taxon>
        <taxon>Methylomarinovum</taxon>
    </lineage>
</organism>
<dbReference type="AlphaFoldDB" id="A0AAU9C4A1"/>
<evidence type="ECO:0000256" key="3">
    <source>
        <dbReference type="ARBA" id="ARBA00022475"/>
    </source>
</evidence>
<feature type="transmembrane region" description="Helical" evidence="11">
    <location>
        <begin position="36"/>
        <end position="59"/>
    </location>
</feature>
<keyword evidence="6 11" id="KW-0812">Transmembrane</keyword>
<keyword evidence="13" id="KW-1185">Reference proteome</keyword>
<dbReference type="GO" id="GO:0000103">
    <property type="term" value="P:sulfate assimilation"/>
    <property type="evidence" value="ECO:0007669"/>
    <property type="project" value="TreeGrafter"/>
</dbReference>
<keyword evidence="5" id="KW-0028">Amino-acid biosynthesis</keyword>
<evidence type="ECO:0000256" key="4">
    <source>
        <dbReference type="ARBA" id="ARBA00022519"/>
    </source>
</evidence>
<keyword evidence="4" id="KW-0997">Cell inner membrane</keyword>
<keyword evidence="2" id="KW-0813">Transport</keyword>
<feature type="transmembrane region" description="Helical" evidence="11">
    <location>
        <begin position="79"/>
        <end position="102"/>
    </location>
</feature>
<evidence type="ECO:0000256" key="11">
    <source>
        <dbReference type="SAM" id="Phobius"/>
    </source>
</evidence>
<keyword evidence="10" id="KW-0198">Cysteine biosynthesis</keyword>
<dbReference type="InterPro" id="IPR059112">
    <property type="entry name" value="CysZ/EI24"/>
</dbReference>
<evidence type="ECO:0000256" key="9">
    <source>
        <dbReference type="ARBA" id="ARBA00023136"/>
    </source>
</evidence>
<evidence type="ECO:0000313" key="12">
    <source>
        <dbReference type="EMBL" id="BCX88302.1"/>
    </source>
</evidence>
<protein>
    <submittedName>
        <fullName evidence="12">CysZ protein</fullName>
    </submittedName>
</protein>
<evidence type="ECO:0000256" key="1">
    <source>
        <dbReference type="ARBA" id="ARBA00004141"/>
    </source>
</evidence>
<dbReference type="InterPro" id="IPR050480">
    <property type="entry name" value="CysZ-like"/>
</dbReference>
<sequence>MAIDRYDTRKLNNPVYALRCLWQGLVLLPRPSLRRFVLIPLAINFLLYAGAFALASYYFADFLAWLIPSWLDWLEWLLWPLFGLAFILITFFSFTLVANLLASPFYDKLAERTEELLTGTAPQPPETSLTRAVMREMGAELRRLWYFVTRAIPLAVISVIPGLNLAAPFLWLLFNAWFMGLEYTAYPLANHDILFPEQRRLLARAKLGNLTLGGVVMFGIGVPLLNILVPPAAVIAATVYFVGARKGQN</sequence>
<dbReference type="GO" id="GO:0019344">
    <property type="term" value="P:cysteine biosynthetic process"/>
    <property type="evidence" value="ECO:0007669"/>
    <property type="project" value="UniProtKB-KW"/>
</dbReference>
<dbReference type="PANTHER" id="PTHR37468:SF1">
    <property type="entry name" value="SULFATE TRANSPORTER CYSZ"/>
    <property type="match status" value="1"/>
</dbReference>
<keyword evidence="7 11" id="KW-1133">Transmembrane helix</keyword>
<dbReference type="KEGG" id="meiy:MIN45_P0671"/>
<feature type="transmembrane region" description="Helical" evidence="11">
    <location>
        <begin position="210"/>
        <end position="243"/>
    </location>
</feature>
<keyword evidence="3" id="KW-1003">Cell membrane</keyword>
<evidence type="ECO:0000256" key="2">
    <source>
        <dbReference type="ARBA" id="ARBA00022448"/>
    </source>
</evidence>
<keyword evidence="9 11" id="KW-0472">Membrane</keyword>
<gene>
    <name evidence="12" type="ORF">MIN45_P0671</name>
</gene>
<dbReference type="GO" id="GO:0005886">
    <property type="term" value="C:plasma membrane"/>
    <property type="evidence" value="ECO:0007669"/>
    <property type="project" value="TreeGrafter"/>
</dbReference>
<keyword evidence="8" id="KW-0764">Sulfate transport</keyword>
<evidence type="ECO:0000313" key="13">
    <source>
        <dbReference type="Proteomes" id="UP001321450"/>
    </source>
</evidence>
<evidence type="ECO:0000256" key="10">
    <source>
        <dbReference type="ARBA" id="ARBA00023192"/>
    </source>
</evidence>
<evidence type="ECO:0000256" key="6">
    <source>
        <dbReference type="ARBA" id="ARBA00022692"/>
    </source>
</evidence>
<evidence type="ECO:0000256" key="5">
    <source>
        <dbReference type="ARBA" id="ARBA00022605"/>
    </source>
</evidence>
<comment type="subcellular location">
    <subcellularLocation>
        <location evidence="1">Membrane</location>
        <topology evidence="1">Multi-pass membrane protein</topology>
    </subcellularLocation>
</comment>
<dbReference type="Proteomes" id="UP001321450">
    <property type="component" value="Chromosome"/>
</dbReference>
<dbReference type="RefSeq" id="WP_286293407.1">
    <property type="nucleotide sequence ID" value="NZ_AP024718.1"/>
</dbReference>
<evidence type="ECO:0000256" key="8">
    <source>
        <dbReference type="ARBA" id="ARBA00023032"/>
    </source>
</evidence>
<dbReference type="Pfam" id="PF07264">
    <property type="entry name" value="EI24"/>
    <property type="match status" value="1"/>
</dbReference>
<dbReference type="NCBIfam" id="NF003433">
    <property type="entry name" value="PRK04949.1"/>
    <property type="match status" value="1"/>
</dbReference>
<dbReference type="GO" id="GO:0009675">
    <property type="term" value="F:high-affinity sulfate:proton symporter activity"/>
    <property type="evidence" value="ECO:0007669"/>
    <property type="project" value="TreeGrafter"/>
</dbReference>
<dbReference type="PANTHER" id="PTHR37468">
    <property type="entry name" value="SULFATE TRANSPORTER CYSZ"/>
    <property type="match status" value="1"/>
</dbReference>
<reference evidence="13" key="1">
    <citation type="journal article" date="2024" name="Int. J. Syst. Evol. Microbiol.">
        <title>Methylomarinovum tepidoasis sp. nov., a moderately thermophilic methanotroph of the family Methylothermaceae isolated from a deep-sea hydrothermal field.</title>
        <authorList>
            <person name="Hirayama H."/>
            <person name="Takaki Y."/>
            <person name="Abe M."/>
            <person name="Miyazaki M."/>
            <person name="Uematsu K."/>
            <person name="Matsui Y."/>
            <person name="Takai K."/>
        </authorList>
    </citation>
    <scope>NUCLEOTIDE SEQUENCE [LARGE SCALE GENOMIC DNA]</scope>
    <source>
        <strain evidence="13">IN45</strain>
    </source>
</reference>
<evidence type="ECO:0000256" key="7">
    <source>
        <dbReference type="ARBA" id="ARBA00022989"/>
    </source>
</evidence>
<dbReference type="EMBL" id="AP024718">
    <property type="protein sequence ID" value="BCX88302.1"/>
    <property type="molecule type" value="Genomic_DNA"/>
</dbReference>
<proteinExistence type="predicted"/>
<feature type="transmembrane region" description="Helical" evidence="11">
    <location>
        <begin position="144"/>
        <end position="163"/>
    </location>
</feature>
<name>A0AAU9C4A1_9GAMM</name>
<accession>A0AAU9C4A1</accession>